<reference evidence="1 2" key="1">
    <citation type="submission" date="2019-01" db="EMBL/GenBank/DDBJ databases">
        <title>Sequencing of cultivated peanut Arachis hypogaea provides insights into genome evolution and oil improvement.</title>
        <authorList>
            <person name="Chen X."/>
        </authorList>
    </citation>
    <scope>NUCLEOTIDE SEQUENCE [LARGE SCALE GENOMIC DNA]</scope>
    <source>
        <strain evidence="2">cv. Fuhuasheng</strain>
        <tissue evidence="1">Leaves</tissue>
    </source>
</reference>
<name>A0A445DZW7_ARAHY</name>
<comment type="caution">
    <text evidence="1">The sequence shown here is derived from an EMBL/GenBank/DDBJ whole genome shotgun (WGS) entry which is preliminary data.</text>
</comment>
<proteinExistence type="predicted"/>
<keyword evidence="2" id="KW-1185">Reference proteome</keyword>
<protein>
    <submittedName>
        <fullName evidence="1">Uncharacterized protein</fullName>
    </submittedName>
</protein>
<dbReference type="AlphaFoldDB" id="A0A445DZW7"/>
<sequence>MKVIFNVHARLMLQHVMEWYAEVRDESSSSRIVEKDDSESDSDYVVEIGSSNDDDSSDEYTLNLNAMQLDDPFNHGDEEDYNSHDGVKFQVQRFGGPHTCLAPTMSQDHAQLGSSLIFKVILPIIHTDLYVSIPVLQSAVQQSYHFKSLYRKIWMAK</sequence>
<gene>
    <name evidence="1" type="ORF">Ahy_A03g015219</name>
</gene>
<evidence type="ECO:0000313" key="1">
    <source>
        <dbReference type="EMBL" id="RYR68743.1"/>
    </source>
</evidence>
<dbReference type="Proteomes" id="UP000289738">
    <property type="component" value="Chromosome A03"/>
</dbReference>
<accession>A0A445DZW7</accession>
<organism evidence="1 2">
    <name type="scientific">Arachis hypogaea</name>
    <name type="common">Peanut</name>
    <dbReference type="NCBI Taxonomy" id="3818"/>
    <lineage>
        <taxon>Eukaryota</taxon>
        <taxon>Viridiplantae</taxon>
        <taxon>Streptophyta</taxon>
        <taxon>Embryophyta</taxon>
        <taxon>Tracheophyta</taxon>
        <taxon>Spermatophyta</taxon>
        <taxon>Magnoliopsida</taxon>
        <taxon>eudicotyledons</taxon>
        <taxon>Gunneridae</taxon>
        <taxon>Pentapetalae</taxon>
        <taxon>rosids</taxon>
        <taxon>fabids</taxon>
        <taxon>Fabales</taxon>
        <taxon>Fabaceae</taxon>
        <taxon>Papilionoideae</taxon>
        <taxon>50 kb inversion clade</taxon>
        <taxon>dalbergioids sensu lato</taxon>
        <taxon>Dalbergieae</taxon>
        <taxon>Pterocarpus clade</taxon>
        <taxon>Arachis</taxon>
    </lineage>
</organism>
<dbReference type="EMBL" id="SDMP01000003">
    <property type="protein sequence ID" value="RYR68743.1"/>
    <property type="molecule type" value="Genomic_DNA"/>
</dbReference>
<evidence type="ECO:0000313" key="2">
    <source>
        <dbReference type="Proteomes" id="UP000289738"/>
    </source>
</evidence>